<evidence type="ECO:0000256" key="7">
    <source>
        <dbReference type="ARBA" id="ARBA00022771"/>
    </source>
</evidence>
<evidence type="ECO:0000256" key="6">
    <source>
        <dbReference type="ARBA" id="ARBA00022737"/>
    </source>
</evidence>
<dbReference type="GO" id="GO:0008270">
    <property type="term" value="F:zinc ion binding"/>
    <property type="evidence" value="ECO:0007669"/>
    <property type="project" value="UniProtKB-KW"/>
</dbReference>
<dbReference type="OMA" id="KHARNTH"/>
<dbReference type="AlphaFoldDB" id="C3ZG94"/>
<dbReference type="KEGG" id="bfo:118412631"/>
<dbReference type="SMART" id="SM00336">
    <property type="entry name" value="BBOX"/>
    <property type="match status" value="1"/>
</dbReference>
<reference evidence="13" key="1">
    <citation type="journal article" date="2008" name="Nature">
        <title>The amphioxus genome and the evolution of the chordate karyotype.</title>
        <authorList>
            <consortium name="US DOE Joint Genome Institute (JGI-PGF)"/>
            <person name="Putnam N.H."/>
            <person name="Butts T."/>
            <person name="Ferrier D.E.K."/>
            <person name="Furlong R.F."/>
            <person name="Hellsten U."/>
            <person name="Kawashima T."/>
            <person name="Robinson-Rechavi M."/>
            <person name="Shoguchi E."/>
            <person name="Terry A."/>
            <person name="Yu J.-K."/>
            <person name="Benito-Gutierrez E.L."/>
            <person name="Dubchak I."/>
            <person name="Garcia-Fernandez J."/>
            <person name="Gibson-Brown J.J."/>
            <person name="Grigoriev I.V."/>
            <person name="Horton A.C."/>
            <person name="de Jong P.J."/>
            <person name="Jurka J."/>
            <person name="Kapitonov V.V."/>
            <person name="Kohara Y."/>
            <person name="Kuroki Y."/>
            <person name="Lindquist E."/>
            <person name="Lucas S."/>
            <person name="Osoegawa K."/>
            <person name="Pennacchio L.A."/>
            <person name="Salamov A.A."/>
            <person name="Satou Y."/>
            <person name="Sauka-Spengler T."/>
            <person name="Schmutz J."/>
            <person name="Shin-I T."/>
            <person name="Toyoda A."/>
            <person name="Bronner-Fraser M."/>
            <person name="Fujiyama A."/>
            <person name="Holland L.Z."/>
            <person name="Holland P.W.H."/>
            <person name="Satoh N."/>
            <person name="Rokhsar D.S."/>
        </authorList>
    </citation>
    <scope>NUCLEOTIDE SEQUENCE [LARGE SCALE GENOMIC DNA]</scope>
    <source>
        <strain evidence="13">S238N-H82</strain>
        <tissue evidence="13">Testes</tissue>
    </source>
</reference>
<dbReference type="InterPro" id="IPR027370">
    <property type="entry name" value="Znf-RING_euk"/>
</dbReference>
<dbReference type="RefSeq" id="XP_035671515.1">
    <property type="nucleotide sequence ID" value="XM_035815622.1"/>
</dbReference>
<feature type="domain" description="RING-type" evidence="11">
    <location>
        <begin position="18"/>
        <end position="58"/>
    </location>
</feature>
<dbReference type="InterPro" id="IPR017907">
    <property type="entry name" value="Znf_RING_CS"/>
</dbReference>
<evidence type="ECO:0000259" key="12">
    <source>
        <dbReference type="PROSITE" id="PS50119"/>
    </source>
</evidence>
<dbReference type="PROSITE" id="PS50089">
    <property type="entry name" value="ZF_RING_2"/>
    <property type="match status" value="1"/>
</dbReference>
<dbReference type="PANTHER" id="PTHR24104">
    <property type="entry name" value="E3 UBIQUITIN-PROTEIN LIGASE NHLRC1-RELATED"/>
    <property type="match status" value="1"/>
</dbReference>
<evidence type="ECO:0000256" key="5">
    <source>
        <dbReference type="ARBA" id="ARBA00022723"/>
    </source>
</evidence>
<feature type="repeat" description="NHL" evidence="10">
    <location>
        <begin position="465"/>
        <end position="507"/>
    </location>
</feature>
<evidence type="ECO:0000256" key="8">
    <source>
        <dbReference type="ARBA" id="ARBA00022833"/>
    </source>
</evidence>
<dbReference type="InterPro" id="IPR000315">
    <property type="entry name" value="Znf_B-box"/>
</dbReference>
<keyword evidence="14" id="KW-1185">Reference proteome</keyword>
<name>C3ZG94_BRAFL</name>
<feature type="domain" description="B box-type" evidence="12">
    <location>
        <begin position="99"/>
        <end position="140"/>
    </location>
</feature>
<dbReference type="Gene3D" id="3.30.40.10">
    <property type="entry name" value="Zinc/RING finger domain, C3HC4 (zinc finger)"/>
    <property type="match status" value="1"/>
</dbReference>
<dbReference type="SUPFAM" id="SSF57850">
    <property type="entry name" value="RING/U-box"/>
    <property type="match status" value="1"/>
</dbReference>
<dbReference type="Pfam" id="PF13445">
    <property type="entry name" value="zf-RING_UBOX"/>
    <property type="match status" value="1"/>
</dbReference>
<dbReference type="OrthoDB" id="128536at2759"/>
<dbReference type="PROSITE" id="PS50119">
    <property type="entry name" value="ZF_BBOX"/>
    <property type="match status" value="1"/>
</dbReference>
<comment type="catalytic activity">
    <reaction evidence="1">
        <text>S-ubiquitinyl-[E2 ubiquitin-conjugating enzyme]-L-cysteine + [acceptor protein]-L-lysine = [E2 ubiquitin-conjugating enzyme]-L-cysteine + N(6)-ubiquitinyl-[acceptor protein]-L-lysine.</text>
        <dbReference type="EC" id="2.3.2.27"/>
    </reaction>
</comment>
<reference evidence="14" key="2">
    <citation type="journal article" date="2020" name="Nat. Ecol. Evol.">
        <title>Deeply conserved synteny resolves early events in vertebrate evolution.</title>
        <authorList>
            <person name="Simakov O."/>
            <person name="Marletaz F."/>
            <person name="Yue J.X."/>
            <person name="O'Connell B."/>
            <person name="Jenkins J."/>
            <person name="Brandt A."/>
            <person name="Calef R."/>
            <person name="Tung C.H."/>
            <person name="Huang T.K."/>
            <person name="Schmutz J."/>
            <person name="Satoh N."/>
            <person name="Yu J.K."/>
            <person name="Putnam N.H."/>
            <person name="Green R.E."/>
            <person name="Rokhsar D.S."/>
        </authorList>
    </citation>
    <scope>NUCLEOTIDE SEQUENCE [LARGE SCALE GENOMIC DNA]</scope>
    <source>
        <strain evidence="14">S238N-H82</strain>
    </source>
</reference>
<organism>
    <name type="scientific">Branchiostoma floridae</name>
    <name type="common">Florida lancelet</name>
    <name type="synonym">Amphioxus</name>
    <dbReference type="NCBI Taxonomy" id="7739"/>
    <lineage>
        <taxon>Eukaryota</taxon>
        <taxon>Metazoa</taxon>
        <taxon>Chordata</taxon>
        <taxon>Cephalochordata</taxon>
        <taxon>Leptocardii</taxon>
        <taxon>Amphioxiformes</taxon>
        <taxon>Branchiostomatidae</taxon>
        <taxon>Branchiostoma</taxon>
    </lineage>
</organism>
<evidence type="ECO:0000259" key="11">
    <source>
        <dbReference type="PROSITE" id="PS50089"/>
    </source>
</evidence>
<dbReference type="InParanoid" id="C3ZG94"/>
<dbReference type="SUPFAM" id="SSF57845">
    <property type="entry name" value="B-box zinc-binding domain"/>
    <property type="match status" value="1"/>
</dbReference>
<evidence type="ECO:0000256" key="3">
    <source>
        <dbReference type="ARBA" id="ARBA00012483"/>
    </source>
</evidence>
<keyword evidence="7 9" id="KW-0863">Zinc-finger</keyword>
<dbReference type="EMBL" id="GG666617">
    <property type="protein sequence ID" value="EEN48415.1"/>
    <property type="molecule type" value="Genomic_DNA"/>
</dbReference>
<dbReference type="SMART" id="SM00184">
    <property type="entry name" value="RING"/>
    <property type="match status" value="1"/>
</dbReference>
<dbReference type="eggNOG" id="KOG2177">
    <property type="taxonomic scope" value="Eukaryota"/>
</dbReference>
<dbReference type="Gene3D" id="3.30.160.60">
    <property type="entry name" value="Classic Zinc Finger"/>
    <property type="match status" value="1"/>
</dbReference>
<feature type="repeat" description="NHL" evidence="10">
    <location>
        <begin position="316"/>
        <end position="359"/>
    </location>
</feature>
<comment type="similarity">
    <text evidence="2">Belongs to the TRIM/RBCC family.</text>
</comment>
<evidence type="ECO:0000256" key="9">
    <source>
        <dbReference type="PROSITE-ProRule" id="PRU00024"/>
    </source>
</evidence>
<proteinExistence type="inferred from homology"/>
<evidence type="ECO:0000256" key="4">
    <source>
        <dbReference type="ARBA" id="ARBA00022553"/>
    </source>
</evidence>
<protein>
    <recommendedName>
        <fullName evidence="3">RING-type E3 ubiquitin transferase</fullName>
        <ecNumber evidence="3">2.3.2.27</ecNumber>
    </recommendedName>
</protein>
<dbReference type="InterPro" id="IPR013083">
    <property type="entry name" value="Znf_RING/FYVE/PHD"/>
</dbReference>
<keyword evidence="4" id="KW-0597">Phosphoprotein</keyword>
<keyword evidence="6" id="KW-0677">Repeat</keyword>
<dbReference type="InterPro" id="IPR001258">
    <property type="entry name" value="NHL_repeat"/>
</dbReference>
<dbReference type="PROSITE" id="PS00518">
    <property type="entry name" value="ZF_RING_1"/>
    <property type="match status" value="1"/>
</dbReference>
<evidence type="ECO:0000256" key="2">
    <source>
        <dbReference type="ARBA" id="ARBA00008518"/>
    </source>
</evidence>
<dbReference type="GO" id="GO:0061630">
    <property type="term" value="F:ubiquitin protein ligase activity"/>
    <property type="evidence" value="ECO:0000318"/>
    <property type="project" value="GO_Central"/>
</dbReference>
<dbReference type="FunFam" id="2.120.10.30:FF:000064">
    <property type="entry name" value="Uncharacterized protein"/>
    <property type="match status" value="1"/>
</dbReference>
<dbReference type="GeneID" id="118412631"/>
<feature type="repeat" description="NHL" evidence="10">
    <location>
        <begin position="511"/>
        <end position="554"/>
    </location>
</feature>
<gene>
    <name evidence="15" type="primary">LOC118412631</name>
    <name evidence="13" type="ORF">BRAFLDRAFT_67269</name>
</gene>
<dbReference type="InterPro" id="IPR050952">
    <property type="entry name" value="TRIM-NHL_E3_ligases"/>
</dbReference>
<dbReference type="FunFam" id="3.30.160.60:FF:002399">
    <property type="entry name" value="Predicted protein"/>
    <property type="match status" value="1"/>
</dbReference>
<evidence type="ECO:0000313" key="14">
    <source>
        <dbReference type="Proteomes" id="UP000001554"/>
    </source>
</evidence>
<dbReference type="Gene3D" id="2.120.10.30">
    <property type="entry name" value="TolB, C-terminal domain"/>
    <property type="match status" value="2"/>
</dbReference>
<sequence>MAAAPPSLGTQIREELTCSICLELFTRPKVLPCQHTFCQGCLQDLAGRGGPFQCPNCRQQVELPPQEVAGLPDSHIIANLCEMLQTQARLSEETREQPQQENRCSFHPSEEVKLYCEQCHVPVCVDCVEEGHDGHPTTGLKRALQRRKALVAEGRNILEKYISFIIGLRDEEGDLDDQKQQTDSKIEKAYQQACNQIHQRLTEEKERLLSLVETKYKQNKGAVQNYRDGVLSDVAELSYACDAAEEAMFPERQLRDETNLAEVVQRYQDVTIPYLGQCKPAVFHPRALDVKELLGRVEVPSAAAGKQTQTVTYERLLTFGKPGTGSGQLSRPHAVAVSTEGEIFVANIMSVHIQVFTMQGGFICQIPTALSERMGPREPDSIDPIAMTMNDEGKDLVVMGVKELTTGYVVVYTKQGFLVGMPFSLKHTGWRGVAMHGKNRILISQTTGNDMQNIHGEVQVFDTSGKHVGTVGRSQGMKDPHYITVSGEGNILVSDKYNHCVFVYNEDGKFLFKFGGMGSGGGQLKEPGGICTDRAGNIIVADSGNKRVELFDKTGRFLKHITTDMKKPCAVAMAPQGQLVVTDIDGNTITIFGTNSLK</sequence>
<dbReference type="EC" id="2.3.2.27" evidence="3"/>
<dbReference type="GO" id="GO:0000209">
    <property type="term" value="P:protein polyubiquitination"/>
    <property type="evidence" value="ECO:0000318"/>
    <property type="project" value="GO_Central"/>
</dbReference>
<dbReference type="Proteomes" id="UP000001554">
    <property type="component" value="Chromosome 3"/>
</dbReference>
<dbReference type="Pfam" id="PF00643">
    <property type="entry name" value="zf-B_box"/>
    <property type="match status" value="1"/>
</dbReference>
<dbReference type="PROSITE" id="PS51125">
    <property type="entry name" value="NHL"/>
    <property type="match status" value="3"/>
</dbReference>
<reference evidence="15" key="3">
    <citation type="submission" date="2025-04" db="UniProtKB">
        <authorList>
            <consortium name="RefSeq"/>
        </authorList>
    </citation>
    <scope>IDENTIFICATION</scope>
    <source>
        <strain evidence="15">S238N-H82</strain>
        <tissue evidence="15">Testes</tissue>
    </source>
</reference>
<dbReference type="Pfam" id="PF17170">
    <property type="entry name" value="DUF5128"/>
    <property type="match status" value="1"/>
</dbReference>
<accession>C3ZG94</accession>
<evidence type="ECO:0000256" key="10">
    <source>
        <dbReference type="PROSITE-ProRule" id="PRU00504"/>
    </source>
</evidence>
<dbReference type="SUPFAM" id="SSF101898">
    <property type="entry name" value="NHL repeat"/>
    <property type="match status" value="1"/>
</dbReference>
<dbReference type="PANTHER" id="PTHR24104:SF50">
    <property type="entry name" value="SMP-30_GLUCONOLACTONASE_LRE-LIKE REGION DOMAIN-CONTAINING PROTEIN"/>
    <property type="match status" value="1"/>
</dbReference>
<dbReference type="InterPro" id="IPR011042">
    <property type="entry name" value="6-blade_b-propeller_TolB-like"/>
</dbReference>
<evidence type="ECO:0000313" key="13">
    <source>
        <dbReference type="EMBL" id="EEN48415.1"/>
    </source>
</evidence>
<dbReference type="InterPro" id="IPR001841">
    <property type="entry name" value="Znf_RING"/>
</dbReference>
<keyword evidence="5" id="KW-0479">Metal-binding</keyword>
<evidence type="ECO:0000313" key="15">
    <source>
        <dbReference type="RefSeq" id="XP_035671515.1"/>
    </source>
</evidence>
<dbReference type="GO" id="GO:0043161">
    <property type="term" value="P:proteasome-mediated ubiquitin-dependent protein catabolic process"/>
    <property type="evidence" value="ECO:0000318"/>
    <property type="project" value="GO_Central"/>
</dbReference>
<keyword evidence="8" id="KW-0862">Zinc</keyword>
<evidence type="ECO:0000256" key="1">
    <source>
        <dbReference type="ARBA" id="ARBA00000900"/>
    </source>
</evidence>